<reference evidence="1" key="2">
    <citation type="journal article" date="2021" name="PeerJ">
        <title>Extensive microbial diversity within the chicken gut microbiome revealed by metagenomics and culture.</title>
        <authorList>
            <person name="Gilroy R."/>
            <person name="Ravi A."/>
            <person name="Getino M."/>
            <person name="Pursley I."/>
            <person name="Horton D.L."/>
            <person name="Alikhan N.F."/>
            <person name="Baker D."/>
            <person name="Gharbi K."/>
            <person name="Hall N."/>
            <person name="Watson M."/>
            <person name="Adriaenssens E.M."/>
            <person name="Foster-Nyarko E."/>
            <person name="Jarju S."/>
            <person name="Secka A."/>
            <person name="Antonio M."/>
            <person name="Oren A."/>
            <person name="Chaudhuri R.R."/>
            <person name="La Ragione R."/>
            <person name="Hildebrand F."/>
            <person name="Pallen M.J."/>
        </authorList>
    </citation>
    <scope>NUCLEOTIDE SEQUENCE</scope>
    <source>
        <strain evidence="1">13766</strain>
    </source>
</reference>
<accession>A0A9D1K718</accession>
<name>A0A9D1K718_9FIRM</name>
<evidence type="ECO:0000313" key="1">
    <source>
        <dbReference type="EMBL" id="HIS92428.1"/>
    </source>
</evidence>
<comment type="caution">
    <text evidence="1">The sequence shown here is derived from an EMBL/GenBank/DDBJ whole genome shotgun (WGS) entry which is preliminary data.</text>
</comment>
<evidence type="ECO:0000313" key="2">
    <source>
        <dbReference type="Proteomes" id="UP000824140"/>
    </source>
</evidence>
<dbReference type="Proteomes" id="UP000824140">
    <property type="component" value="Unassembled WGS sequence"/>
</dbReference>
<dbReference type="EMBL" id="DVJN01000106">
    <property type="protein sequence ID" value="HIS92428.1"/>
    <property type="molecule type" value="Genomic_DNA"/>
</dbReference>
<organism evidence="1 2">
    <name type="scientific">Candidatus Alectryocaccomicrobium excrementavium</name>
    <dbReference type="NCBI Taxonomy" id="2840668"/>
    <lineage>
        <taxon>Bacteria</taxon>
        <taxon>Bacillati</taxon>
        <taxon>Bacillota</taxon>
        <taxon>Clostridia</taxon>
        <taxon>Candidatus Alectryocaccomicrobium</taxon>
    </lineage>
</organism>
<reference evidence="1" key="1">
    <citation type="submission" date="2020-10" db="EMBL/GenBank/DDBJ databases">
        <authorList>
            <person name="Gilroy R."/>
        </authorList>
    </citation>
    <scope>NUCLEOTIDE SEQUENCE</scope>
    <source>
        <strain evidence="1">13766</strain>
    </source>
</reference>
<sequence length="249" mass="28158">MEQTITRGSKRAGWSEREANLLWETADEAQQQGLPLKAVFDRIAAQTGRRPNSIRNYYYAQVRQREGDHERPARFVPFSEEEVRWLLDKVLRDRAQGHSVRSCLQRLAEGDHSLMLRYQNKYRAVIKNRPDLVREMVDALNAEGIACEPPEVNHRARASLNDACERLNANVAWSGDAELVRAIDTLAQFFQGLRPACDGALCQAANELIGVIKNFLARPLAEQENDVAAFCDDLRERIGALEACLPVSE</sequence>
<proteinExistence type="predicted"/>
<gene>
    <name evidence="1" type="ORF">IAA84_05355</name>
</gene>
<protein>
    <submittedName>
        <fullName evidence="1">Uncharacterized protein</fullName>
    </submittedName>
</protein>
<dbReference type="AlphaFoldDB" id="A0A9D1K718"/>